<keyword evidence="2" id="KW-0521">NADP</keyword>
<dbReference type="FunFam" id="1.10.3730.10:FF:000001">
    <property type="entry name" value="Pyrroline-5-carboxylate reductase"/>
    <property type="match status" value="1"/>
</dbReference>
<dbReference type="InterPro" id="IPR029036">
    <property type="entry name" value="P5CR_dimer"/>
</dbReference>
<dbReference type="InterPro" id="IPR053790">
    <property type="entry name" value="P5CR-like_CS"/>
</dbReference>
<dbReference type="SUPFAM" id="SSF48179">
    <property type="entry name" value="6-phosphogluconate dehydrogenase C-terminal domain-like"/>
    <property type="match status" value="1"/>
</dbReference>
<dbReference type="Pfam" id="PF14748">
    <property type="entry name" value="P5CR_dimer"/>
    <property type="match status" value="1"/>
</dbReference>
<dbReference type="Gene3D" id="1.10.3730.10">
    <property type="entry name" value="ProC C-terminal domain-like"/>
    <property type="match status" value="1"/>
</dbReference>
<evidence type="ECO:0000256" key="3">
    <source>
        <dbReference type="ARBA" id="ARBA00023002"/>
    </source>
</evidence>
<reference evidence="5" key="1">
    <citation type="submission" date="2021-01" db="EMBL/GenBank/DDBJ databases">
        <authorList>
            <person name="Corre E."/>
            <person name="Pelletier E."/>
            <person name="Niang G."/>
            <person name="Scheremetjew M."/>
            <person name="Finn R."/>
            <person name="Kale V."/>
            <person name="Holt S."/>
            <person name="Cochrane G."/>
            <person name="Meng A."/>
            <person name="Brown T."/>
            <person name="Cohen L."/>
        </authorList>
    </citation>
    <scope>NUCLEOTIDE SEQUENCE</scope>
    <source>
        <strain evidence="5">CCMP1381</strain>
    </source>
</reference>
<evidence type="ECO:0000313" key="5">
    <source>
        <dbReference type="EMBL" id="CAD9375507.1"/>
    </source>
</evidence>
<comment type="similarity">
    <text evidence="1">Belongs to the pyrroline-5-carboxylate reductase family.</text>
</comment>
<evidence type="ECO:0000259" key="4">
    <source>
        <dbReference type="Pfam" id="PF14748"/>
    </source>
</evidence>
<keyword evidence="3" id="KW-0560">Oxidoreductase</keyword>
<dbReference type="PANTHER" id="PTHR11645:SF66">
    <property type="entry name" value="PYRROLINE-5-CARBOXYLATE REDUCTASE"/>
    <property type="match status" value="1"/>
</dbReference>
<dbReference type="InterPro" id="IPR008927">
    <property type="entry name" value="6-PGluconate_DH-like_C_sf"/>
</dbReference>
<dbReference type="AlphaFoldDB" id="A0A7S2ARJ7"/>
<gene>
    <name evidence="5" type="ORF">DSPE1174_LOCUS2583</name>
</gene>
<evidence type="ECO:0000256" key="1">
    <source>
        <dbReference type="ARBA" id="ARBA00005525"/>
    </source>
</evidence>
<organism evidence="5">
    <name type="scientific">Octactis speculum</name>
    <dbReference type="NCBI Taxonomy" id="3111310"/>
    <lineage>
        <taxon>Eukaryota</taxon>
        <taxon>Sar</taxon>
        <taxon>Stramenopiles</taxon>
        <taxon>Ochrophyta</taxon>
        <taxon>Dictyochophyceae</taxon>
        <taxon>Dictyochales</taxon>
        <taxon>Dictyochaceae</taxon>
        <taxon>Octactis</taxon>
    </lineage>
</organism>
<name>A0A7S2ARJ7_9STRA</name>
<evidence type="ECO:0000256" key="2">
    <source>
        <dbReference type="ARBA" id="ARBA00022857"/>
    </source>
</evidence>
<dbReference type="GO" id="GO:0004735">
    <property type="term" value="F:pyrroline-5-carboxylate reductase activity"/>
    <property type="evidence" value="ECO:0007669"/>
    <property type="project" value="TreeGrafter"/>
</dbReference>
<dbReference type="PROSITE" id="PS00521">
    <property type="entry name" value="P5CR"/>
    <property type="match status" value="1"/>
</dbReference>
<dbReference type="PANTHER" id="PTHR11645">
    <property type="entry name" value="PYRROLINE-5-CARBOXYLATE REDUCTASE"/>
    <property type="match status" value="1"/>
</dbReference>
<dbReference type="EMBL" id="HBGS01005011">
    <property type="protein sequence ID" value="CAD9375507.1"/>
    <property type="molecule type" value="Transcribed_RNA"/>
</dbReference>
<sequence>MEAMIETGVHFGFSREIATKLAYSTVKGSAIYAQSSDKHPAELRSDITSPGGTTASAVYALEKGAFRTTVADGLWSAYRRSLELGEQDSNKGPDRVIHR</sequence>
<proteinExistence type="inferred from homology"/>
<protein>
    <recommendedName>
        <fullName evidence="4">Pyrroline-5-carboxylate reductase dimerisation domain-containing protein</fullName>
    </recommendedName>
</protein>
<feature type="domain" description="Pyrroline-5-carboxylate reductase dimerisation" evidence="4">
    <location>
        <begin position="1"/>
        <end position="84"/>
    </location>
</feature>
<accession>A0A7S2ARJ7</accession>
<dbReference type="GO" id="GO:0055129">
    <property type="term" value="P:L-proline biosynthetic process"/>
    <property type="evidence" value="ECO:0007669"/>
    <property type="project" value="TreeGrafter"/>
</dbReference>